<dbReference type="Proteomes" id="UP001183615">
    <property type="component" value="Unassembled WGS sequence"/>
</dbReference>
<organism evidence="4 5">
    <name type="scientific">Streptomyces johnsoniae</name>
    <dbReference type="NCBI Taxonomy" id="3075532"/>
    <lineage>
        <taxon>Bacteria</taxon>
        <taxon>Bacillati</taxon>
        <taxon>Actinomycetota</taxon>
        <taxon>Actinomycetes</taxon>
        <taxon>Kitasatosporales</taxon>
        <taxon>Streptomycetaceae</taxon>
        <taxon>Streptomyces</taxon>
    </lineage>
</organism>
<reference evidence="5" key="1">
    <citation type="submission" date="2023-07" db="EMBL/GenBank/DDBJ databases">
        <title>30 novel species of actinomycetes from the DSMZ collection.</title>
        <authorList>
            <person name="Nouioui I."/>
        </authorList>
    </citation>
    <scope>NUCLEOTIDE SEQUENCE [LARGE SCALE GENOMIC DNA]</scope>
    <source>
        <strain evidence="5">DSM 41886</strain>
    </source>
</reference>
<comment type="caution">
    <text evidence="4">The sequence shown here is derived from an EMBL/GenBank/DDBJ whole genome shotgun (WGS) entry which is preliminary data.</text>
</comment>
<dbReference type="PANTHER" id="PTHR30137">
    <property type="entry name" value="LUCIFERASE-LIKE MONOOXYGENASE"/>
    <property type="match status" value="1"/>
</dbReference>
<protein>
    <submittedName>
        <fullName evidence="4">LLM class flavin-dependent oxidoreductase</fullName>
        <ecNumber evidence="4">1.-.-.-</ecNumber>
    </submittedName>
</protein>
<evidence type="ECO:0000256" key="2">
    <source>
        <dbReference type="ARBA" id="ARBA00023033"/>
    </source>
</evidence>
<evidence type="ECO:0000259" key="3">
    <source>
        <dbReference type="Pfam" id="PF00296"/>
    </source>
</evidence>
<evidence type="ECO:0000256" key="1">
    <source>
        <dbReference type="ARBA" id="ARBA00023002"/>
    </source>
</evidence>
<dbReference type="InterPro" id="IPR011251">
    <property type="entry name" value="Luciferase-like_dom"/>
</dbReference>
<gene>
    <name evidence="4" type="ORF">RM779_18175</name>
</gene>
<dbReference type="EMBL" id="JAVREV010000009">
    <property type="protein sequence ID" value="MDT0444513.1"/>
    <property type="molecule type" value="Genomic_DNA"/>
</dbReference>
<dbReference type="EC" id="1.-.-.-" evidence="4"/>
<sequence>MKLGLNFLPTVGPGEANAADYYRECLELCVLADRLGFSHVKAVEHYFCEWGGYSPDPCAFLSAVAIATHRVRLVTGAVIPAFTHPIRQAASLAVVDNLSGGRLDAGFARAFLPAEFEAFGVPLAESRARFEEGVRAVERLWREERFRWEGTFHRFGPLPPLLPRPAQRPCPPVFVAATVSPESFEWAGRHGYHLMIIPLVASHERLSALLDLYHRARADAGHPPTARMHVSYHLYVAEDPAEAMELAAAHYAAYQKKQIEAYSSWEGVQSDQYPGYEKMLDAVRATSFADLHAAGKVIAGDVDAVTDQLREVGRLYPGAEVSLHVRYGDTPHAEAVRSVTLLGERVLPRLSRAATAGGPA</sequence>
<evidence type="ECO:0000313" key="4">
    <source>
        <dbReference type="EMBL" id="MDT0444513.1"/>
    </source>
</evidence>
<feature type="domain" description="Luciferase-like" evidence="3">
    <location>
        <begin position="1"/>
        <end position="312"/>
    </location>
</feature>
<proteinExistence type="predicted"/>
<dbReference type="InterPro" id="IPR050766">
    <property type="entry name" value="Bact_Lucif_Oxidored"/>
</dbReference>
<evidence type="ECO:0000313" key="5">
    <source>
        <dbReference type="Proteomes" id="UP001183615"/>
    </source>
</evidence>
<accession>A0ABU2S6S8</accession>
<keyword evidence="2" id="KW-0503">Monooxygenase</keyword>
<keyword evidence="5" id="KW-1185">Reference proteome</keyword>
<dbReference type="RefSeq" id="WP_311618765.1">
    <property type="nucleotide sequence ID" value="NZ_JAVREV010000009.1"/>
</dbReference>
<dbReference type="Gene3D" id="3.20.20.30">
    <property type="entry name" value="Luciferase-like domain"/>
    <property type="match status" value="1"/>
</dbReference>
<dbReference type="SUPFAM" id="SSF51679">
    <property type="entry name" value="Bacterial luciferase-like"/>
    <property type="match status" value="1"/>
</dbReference>
<name>A0ABU2S6S8_9ACTN</name>
<dbReference type="Pfam" id="PF00296">
    <property type="entry name" value="Bac_luciferase"/>
    <property type="match status" value="1"/>
</dbReference>
<dbReference type="PANTHER" id="PTHR30137:SF8">
    <property type="entry name" value="BLR5498 PROTEIN"/>
    <property type="match status" value="1"/>
</dbReference>
<keyword evidence="1 4" id="KW-0560">Oxidoreductase</keyword>
<dbReference type="InterPro" id="IPR036661">
    <property type="entry name" value="Luciferase-like_sf"/>
</dbReference>
<dbReference type="GO" id="GO:0016491">
    <property type="term" value="F:oxidoreductase activity"/>
    <property type="evidence" value="ECO:0007669"/>
    <property type="project" value="UniProtKB-KW"/>
</dbReference>